<protein>
    <recommendedName>
        <fullName evidence="4">KfrA N-terminal DNA-binding domain-containing protein</fullName>
    </recommendedName>
</protein>
<dbReference type="Proteomes" id="UP000315115">
    <property type="component" value="Plasmid pAM7"/>
</dbReference>
<dbReference type="EMBL" id="AP019800">
    <property type="protein sequence ID" value="BBL92229.1"/>
    <property type="molecule type" value="Genomic_DNA"/>
</dbReference>
<feature type="coiled-coil region" evidence="1">
    <location>
        <begin position="251"/>
        <end position="302"/>
    </location>
</feature>
<evidence type="ECO:0000256" key="1">
    <source>
        <dbReference type="SAM" id="Coils"/>
    </source>
</evidence>
<dbReference type="RefSeq" id="WP_143694236.1">
    <property type="nucleotide sequence ID" value="NZ_AP019800.1"/>
</dbReference>
<reference evidence="3" key="1">
    <citation type="submission" date="2019-07" db="EMBL/GenBank/DDBJ databases">
        <title>Complete Genome Sequences of Vibrion rotiferianus strain AM7.</title>
        <authorList>
            <person name="Miyazaki K."/>
            <person name="Wiseschart A."/>
            <person name="Pootanakit K."/>
            <person name="Ishimori K."/>
            <person name="Kitahara K."/>
        </authorList>
    </citation>
    <scope>NUCLEOTIDE SEQUENCE [LARGE SCALE GENOMIC DNA]</scope>
    <source>
        <strain evidence="3">AM7</strain>
        <plasmid evidence="3">pam7 dna</plasmid>
    </source>
</reference>
<organism evidence="2 3">
    <name type="scientific">Vibrio rotiferianus</name>
    <dbReference type="NCBI Taxonomy" id="190895"/>
    <lineage>
        <taxon>Bacteria</taxon>
        <taxon>Pseudomonadati</taxon>
        <taxon>Pseudomonadota</taxon>
        <taxon>Gammaproteobacteria</taxon>
        <taxon>Vibrionales</taxon>
        <taxon>Vibrionaceae</taxon>
        <taxon>Vibrio</taxon>
    </lineage>
</organism>
<name>A0A510IET5_9VIBR</name>
<proteinExistence type="predicted"/>
<keyword evidence="2" id="KW-0614">Plasmid</keyword>
<dbReference type="AlphaFoldDB" id="A0A510IET5"/>
<evidence type="ECO:0008006" key="4">
    <source>
        <dbReference type="Google" id="ProtNLM"/>
    </source>
</evidence>
<geneLocation type="plasmid" evidence="3">
    <name>pam7 dna</name>
</geneLocation>
<feature type="coiled-coil region" evidence="1">
    <location>
        <begin position="327"/>
        <end position="365"/>
    </location>
</feature>
<feature type="coiled-coil region" evidence="1">
    <location>
        <begin position="86"/>
        <end position="226"/>
    </location>
</feature>
<evidence type="ECO:0000313" key="3">
    <source>
        <dbReference type="Proteomes" id="UP000315115"/>
    </source>
</evidence>
<accession>A0A510IET5</accession>
<evidence type="ECO:0000313" key="2">
    <source>
        <dbReference type="EMBL" id="BBL92229.1"/>
    </source>
</evidence>
<sequence length="367" mass="42118">MTNSNQDATKQDYEERLFKIADTMVQNGEKVTIRSILDKFPDINSTSTLSPAYTKWREAQREQINSINNRLSFSPSFNSALIAEVSRLLDAEKALLESDRADLEDQVRILHRELSIQADKFKEAVDTINALKREISDQRAELQLSAKQIGELREAHAQELQKKEEQHKQQIEEKESLIIRHETKIESLNESNQHNSSEASKYKVLEGQAREQLVAANEEKQVLQEQLKVIPDLRSELNVEKALKTSNQDALSALQGRYDTLQEQSVQLNSQLEVNRSKLETYDQKVQEISNLSKLLNDAQNQISTLATSERAMVQDMKEMQLELNRREYAQQENANLRGELNATRKQLNNSVKQITSLTQQLNKNSD</sequence>
<gene>
    <name evidence="2" type="ORF">VroAM7_48820</name>
</gene>
<keyword evidence="1" id="KW-0175">Coiled coil</keyword>